<sequence>MAALRLLFCCFVLLTPSLAQETPYIPQTIELDLVFPRNDTYAPIDYFPLILGLQNAKAAWPQGVKIAWKLERLDTDTTLQEGFFPPHEPQYYARDDYHTRGEAPSDPFIYYHFPFVLQVIFRTAADGWAVDLLDRQDDCFGAPVTFEIMDWTGTLWTDLDTCPILNETSPKPNPCALQFNQTFVDNITAAIEAEKGCKAGSLANLTDVCESGAERSGSLGMLSLQMSVFLILLTVLLF</sequence>
<accession>A0ABQ6KG41</accession>
<evidence type="ECO:0000313" key="4">
    <source>
        <dbReference type="Proteomes" id="UP001165189"/>
    </source>
</evidence>
<feature type="domain" description="DUF7136" evidence="2">
    <location>
        <begin position="26"/>
        <end position="91"/>
    </location>
</feature>
<reference evidence="3" key="1">
    <citation type="submission" date="2023-04" db="EMBL/GenBank/DDBJ databases">
        <title>Aspergillus oryzae var. brunneus NBRC 4377.</title>
        <authorList>
            <person name="Ichikawa N."/>
            <person name="Sato H."/>
            <person name="Tonouchi N."/>
        </authorList>
    </citation>
    <scope>NUCLEOTIDE SEQUENCE</scope>
    <source>
        <strain evidence="3">NBRC 4377</strain>
    </source>
</reference>
<keyword evidence="1" id="KW-0732">Signal</keyword>
<protein>
    <submittedName>
        <fullName evidence="3">Unnamed protein product</fullName>
    </submittedName>
</protein>
<dbReference type="Pfam" id="PF23584">
    <property type="entry name" value="DUF7136"/>
    <property type="match status" value="2"/>
</dbReference>
<dbReference type="EMBL" id="BSYB01000005">
    <property type="protein sequence ID" value="GMG42670.1"/>
    <property type="molecule type" value="Genomic_DNA"/>
</dbReference>
<organism evidence="3 4">
    <name type="scientific">Aspergillus oryzae var. brunneus</name>
    <dbReference type="NCBI Taxonomy" id="332754"/>
    <lineage>
        <taxon>Eukaryota</taxon>
        <taxon>Fungi</taxon>
        <taxon>Dikarya</taxon>
        <taxon>Ascomycota</taxon>
        <taxon>Pezizomycotina</taxon>
        <taxon>Eurotiomycetes</taxon>
        <taxon>Eurotiomycetidae</taxon>
        <taxon>Eurotiales</taxon>
        <taxon>Aspergillaceae</taxon>
        <taxon>Aspergillus</taxon>
        <taxon>Aspergillus subgen. Circumdati</taxon>
    </lineage>
</organism>
<feature type="chain" id="PRO_5046732026" evidence="1">
    <location>
        <begin position="20"/>
        <end position="238"/>
    </location>
</feature>
<comment type="caution">
    <text evidence="3">The sequence shown here is derived from an EMBL/GenBank/DDBJ whole genome shotgun (WGS) entry which is preliminary data.</text>
</comment>
<evidence type="ECO:0000313" key="3">
    <source>
        <dbReference type="EMBL" id="GMG42670.1"/>
    </source>
</evidence>
<evidence type="ECO:0000259" key="2">
    <source>
        <dbReference type="Pfam" id="PF23584"/>
    </source>
</evidence>
<proteinExistence type="predicted"/>
<keyword evidence="4" id="KW-1185">Reference proteome</keyword>
<name>A0ABQ6KG41_ASPOZ</name>
<feature type="signal peptide" evidence="1">
    <location>
        <begin position="1"/>
        <end position="19"/>
    </location>
</feature>
<gene>
    <name evidence="3" type="ORF">Aory05_000179500</name>
</gene>
<dbReference type="InterPro" id="IPR055560">
    <property type="entry name" value="DUF7136"/>
</dbReference>
<evidence type="ECO:0000256" key="1">
    <source>
        <dbReference type="SAM" id="SignalP"/>
    </source>
</evidence>
<dbReference type="Proteomes" id="UP001165189">
    <property type="component" value="Unassembled WGS sequence"/>
</dbReference>
<feature type="domain" description="DUF7136" evidence="2">
    <location>
        <begin position="118"/>
        <end position="197"/>
    </location>
</feature>